<dbReference type="InterPro" id="IPR013656">
    <property type="entry name" value="PAS_4"/>
</dbReference>
<dbReference type="KEGG" id="coh:EAV92_18460"/>
<keyword evidence="1 3" id="KW-0807">Transducer</keyword>
<evidence type="ECO:0000313" key="7">
    <source>
        <dbReference type="Proteomes" id="UP000269097"/>
    </source>
</evidence>
<dbReference type="PANTHER" id="PTHR32089">
    <property type="entry name" value="METHYL-ACCEPTING CHEMOTAXIS PROTEIN MCPB"/>
    <property type="match status" value="1"/>
</dbReference>
<dbReference type="Gene3D" id="3.30.450.20">
    <property type="entry name" value="PAS domain"/>
    <property type="match status" value="1"/>
</dbReference>
<protein>
    <submittedName>
        <fullName evidence="6">PAS domain S-box protein</fullName>
    </submittedName>
</protein>
<comment type="similarity">
    <text evidence="2">Belongs to the methyl-accepting chemotaxis (MCP) protein family.</text>
</comment>
<organism evidence="6 7">
    <name type="scientific">Cohnella candidum</name>
    <dbReference type="NCBI Taxonomy" id="2674991"/>
    <lineage>
        <taxon>Bacteria</taxon>
        <taxon>Bacillati</taxon>
        <taxon>Bacillota</taxon>
        <taxon>Bacilli</taxon>
        <taxon>Bacillales</taxon>
        <taxon>Paenibacillaceae</taxon>
        <taxon>Cohnella</taxon>
    </lineage>
</organism>
<dbReference type="SUPFAM" id="SSF58104">
    <property type="entry name" value="Methyl-accepting chemotaxis protein (MCP) signaling domain"/>
    <property type="match status" value="1"/>
</dbReference>
<dbReference type="GO" id="GO:0006935">
    <property type="term" value="P:chemotaxis"/>
    <property type="evidence" value="ECO:0007669"/>
    <property type="project" value="InterPro"/>
</dbReference>
<dbReference type="SUPFAM" id="SSF55785">
    <property type="entry name" value="PYP-like sensor domain (PAS domain)"/>
    <property type="match status" value="1"/>
</dbReference>
<dbReference type="Pfam" id="PF00015">
    <property type="entry name" value="MCPsignal"/>
    <property type="match status" value="1"/>
</dbReference>
<dbReference type="InterPro" id="IPR004090">
    <property type="entry name" value="Chemotax_Me-accpt_rcpt"/>
</dbReference>
<evidence type="ECO:0000256" key="2">
    <source>
        <dbReference type="ARBA" id="ARBA00029447"/>
    </source>
</evidence>
<dbReference type="AlphaFoldDB" id="A0A3G3K1J5"/>
<name>A0A3G3K1J5_9BACL</name>
<dbReference type="GO" id="GO:0007165">
    <property type="term" value="P:signal transduction"/>
    <property type="evidence" value="ECO:0007669"/>
    <property type="project" value="UniProtKB-KW"/>
</dbReference>
<dbReference type="SMART" id="SM00283">
    <property type="entry name" value="MA"/>
    <property type="match status" value="1"/>
</dbReference>
<dbReference type="InterPro" id="IPR004089">
    <property type="entry name" value="MCPsignal_dom"/>
</dbReference>
<dbReference type="RefSeq" id="WP_123042457.1">
    <property type="nucleotide sequence ID" value="NZ_CP033433.1"/>
</dbReference>
<evidence type="ECO:0000259" key="4">
    <source>
        <dbReference type="PROSITE" id="PS50111"/>
    </source>
</evidence>
<dbReference type="NCBIfam" id="TIGR00229">
    <property type="entry name" value="sensory_box"/>
    <property type="match status" value="1"/>
</dbReference>
<accession>A0A3G3K1J5</accession>
<keyword evidence="7" id="KW-1185">Reference proteome</keyword>
<feature type="domain" description="PAC" evidence="5">
    <location>
        <begin position="87"/>
        <end position="141"/>
    </location>
</feature>
<dbReference type="GO" id="GO:0004888">
    <property type="term" value="F:transmembrane signaling receptor activity"/>
    <property type="evidence" value="ECO:0007669"/>
    <property type="project" value="InterPro"/>
</dbReference>
<feature type="domain" description="Methyl-accepting transducer" evidence="4">
    <location>
        <begin position="128"/>
        <end position="308"/>
    </location>
</feature>
<evidence type="ECO:0000259" key="5">
    <source>
        <dbReference type="PROSITE" id="PS50113"/>
    </source>
</evidence>
<dbReference type="EMBL" id="CP033433">
    <property type="protein sequence ID" value="AYQ74376.1"/>
    <property type="molecule type" value="Genomic_DNA"/>
</dbReference>
<dbReference type="SMART" id="SM00086">
    <property type="entry name" value="PAC"/>
    <property type="match status" value="1"/>
</dbReference>
<dbReference type="InterPro" id="IPR035965">
    <property type="entry name" value="PAS-like_dom_sf"/>
</dbReference>
<dbReference type="Proteomes" id="UP000269097">
    <property type="component" value="Chromosome"/>
</dbReference>
<dbReference type="Pfam" id="PF08448">
    <property type="entry name" value="PAS_4"/>
    <property type="match status" value="1"/>
</dbReference>
<proteinExistence type="inferred from homology"/>
<dbReference type="Gene3D" id="1.10.287.950">
    <property type="entry name" value="Methyl-accepting chemotaxis protein"/>
    <property type="match status" value="1"/>
</dbReference>
<dbReference type="PROSITE" id="PS50111">
    <property type="entry name" value="CHEMOTAXIS_TRANSDUC_2"/>
    <property type="match status" value="1"/>
</dbReference>
<dbReference type="PROSITE" id="PS50113">
    <property type="entry name" value="PAC"/>
    <property type="match status" value="1"/>
</dbReference>
<dbReference type="CDD" id="cd00130">
    <property type="entry name" value="PAS"/>
    <property type="match status" value="1"/>
</dbReference>
<sequence>MMNTSNGMIAGTQVLDEKAVLSAMKRTLAMIEFDVEGTVIWANDRFAMTMGYEAAAMPGMHHRQFCTEDFVNSPAYAALWRDLRSGRPFQEKILRVNKSGRLLWFEATYTPVLDEDGRVRAIVKVATDITARVKTATKMTNELQRMAEELLHQAEQGVDSGLHIAADLERFVQESGNSMQSLEYLGSEAAFVRGMIKTIRDIASQTKLLSLNAAIEAALAGEHGRGFNVVAQEVRKLAGRAEEAAKEMNGHLESISVQIGEISGLTKRSREILSHSRLLADRAMSGFTGIGEAARELDRKAKTLTEMP</sequence>
<evidence type="ECO:0000313" key="6">
    <source>
        <dbReference type="EMBL" id="AYQ74376.1"/>
    </source>
</evidence>
<dbReference type="PANTHER" id="PTHR32089:SF112">
    <property type="entry name" value="LYSOZYME-LIKE PROTEIN-RELATED"/>
    <property type="match status" value="1"/>
</dbReference>
<dbReference type="PRINTS" id="PR00260">
    <property type="entry name" value="CHEMTRNSDUCR"/>
</dbReference>
<evidence type="ECO:0000256" key="3">
    <source>
        <dbReference type="PROSITE-ProRule" id="PRU00284"/>
    </source>
</evidence>
<gene>
    <name evidence="6" type="ORF">EAV92_18460</name>
</gene>
<dbReference type="GO" id="GO:0016020">
    <property type="term" value="C:membrane"/>
    <property type="evidence" value="ECO:0007669"/>
    <property type="project" value="InterPro"/>
</dbReference>
<dbReference type="InterPro" id="IPR000700">
    <property type="entry name" value="PAS-assoc_C"/>
</dbReference>
<evidence type="ECO:0000256" key="1">
    <source>
        <dbReference type="ARBA" id="ARBA00023224"/>
    </source>
</evidence>
<reference evidence="6 7" key="1">
    <citation type="submission" date="2018-10" db="EMBL/GenBank/DDBJ databases">
        <title>Genome Sequence of Cohnella sp.</title>
        <authorList>
            <person name="Srinivasan S."/>
            <person name="Kim M.K."/>
        </authorList>
    </citation>
    <scope>NUCLEOTIDE SEQUENCE [LARGE SCALE GENOMIC DNA]</scope>
    <source>
        <strain evidence="6 7">18JY8-7</strain>
    </source>
</reference>
<dbReference type="InterPro" id="IPR001610">
    <property type="entry name" value="PAC"/>
</dbReference>
<dbReference type="InterPro" id="IPR000014">
    <property type="entry name" value="PAS"/>
</dbReference>